<gene>
    <name evidence="13" type="ORF">DSTB1V02_LOCUS7932</name>
</gene>
<dbReference type="GO" id="GO:0046914">
    <property type="term" value="F:transition metal ion binding"/>
    <property type="evidence" value="ECO:0007669"/>
    <property type="project" value="InterPro"/>
</dbReference>
<feature type="region of interest" description="Disordered" evidence="9">
    <location>
        <begin position="493"/>
        <end position="540"/>
    </location>
</feature>
<dbReference type="InterPro" id="IPR008154">
    <property type="entry name" value="Amyloid_glyco_extra"/>
</dbReference>
<dbReference type="PANTHER" id="PTHR23103">
    <property type="entry name" value="ALZHEIMER'S DISEASE BETA-AMYLOID RELATED"/>
    <property type="match status" value="1"/>
</dbReference>
<comment type="subcellular location">
    <subcellularLocation>
        <location evidence="1">Membrane</location>
        <topology evidence="1">Single-pass type I membrane protein</topology>
    </subcellularLocation>
</comment>
<keyword evidence="6 8" id="KW-1015">Disulfide bond</keyword>
<keyword evidence="5 10" id="KW-0472">Membrane</keyword>
<dbReference type="Pfam" id="PF12925">
    <property type="entry name" value="APP_E2"/>
    <property type="match status" value="1"/>
</dbReference>
<evidence type="ECO:0000256" key="1">
    <source>
        <dbReference type="ARBA" id="ARBA00004479"/>
    </source>
</evidence>
<feature type="region of interest" description="Disordered" evidence="9">
    <location>
        <begin position="221"/>
        <end position="241"/>
    </location>
</feature>
<dbReference type="SUPFAM" id="SSF89811">
    <property type="entry name" value="Amyloid beta a4 protein copper binding domain (domain 2)"/>
    <property type="match status" value="1"/>
</dbReference>
<dbReference type="Gene3D" id="3.90.570.10">
    <property type="entry name" value="Amyloidogenic glycoprotein, heparin-binding domain"/>
    <property type="match status" value="1"/>
</dbReference>
<dbReference type="GO" id="GO:0043005">
    <property type="term" value="C:neuron projection"/>
    <property type="evidence" value="ECO:0007669"/>
    <property type="project" value="TreeGrafter"/>
</dbReference>
<sequence>MILDAVVLALGANVNVGSTVSPENGENEDAPHNEPQVAMVCDSSSFINQYLDLETGKWTSDPSRTTCLTDKISILEYCRKVYPGKEVTNIVESTHFFRLDDWCKATKPKKCKWSHWVKPYRCLVGPFQSDALLVPHGCQFDHIHNTSQCMSFEKWNGTAREACFSRSMELRSFAPLLPCGIDLFQGVEFVCCPQKTKGKEEGVIGKTAVVLPDEKEISEWLSGKEKDSSQVTPDPYLTHYDPENEHEAFRAAEKRAEKRHRERITALMKDWSQLEEKYQDMKVKDPKRAELFRKEITERFQKTVAALEGEGAAEKHQLVAMHQSRVLVAINKRKKNAMEAYKKTLSAPRPDALKVEKALQKLLRALHKDHHHTITHFQHLLKTDLGQAEKEKSVTIERLVEIDKAVNQSLEMLDPFPELKARLRPLMDQFADALRTKDLKGLGPSTLLSRTREIEEILVDMLLQQATDKKRLDEEEEVTLEKEKELNKKVRMEERKKKKQLEMEKEKETVKEETLTRPFDPESMEDEDLHKPPPVVSKPSVGEKIEKEMGQVSQHLDEEISFAHAQAHELSHQHASFSLVEEAGGNRDSALATVVLAGVALLTVLVLTIVILRRRHSQSPHGQVGYQ</sequence>
<dbReference type="Pfam" id="PF12924">
    <property type="entry name" value="APP_Cu_bd"/>
    <property type="match status" value="1"/>
</dbReference>
<dbReference type="InterPro" id="IPR008155">
    <property type="entry name" value="Amyloid_glyco"/>
</dbReference>
<evidence type="ECO:0000256" key="4">
    <source>
        <dbReference type="ARBA" id="ARBA00022989"/>
    </source>
</evidence>
<keyword evidence="7" id="KW-0325">Glycoprotein</keyword>
<dbReference type="InterPro" id="IPR036176">
    <property type="entry name" value="E2_sf"/>
</dbReference>
<dbReference type="GO" id="GO:0008201">
    <property type="term" value="F:heparin binding"/>
    <property type="evidence" value="ECO:0007669"/>
    <property type="project" value="UniProtKB-UniRule"/>
</dbReference>
<dbReference type="Gene3D" id="3.30.1490.140">
    <property type="entry name" value="Amyloidogenic glycoprotein, copper-binding domain"/>
    <property type="match status" value="1"/>
</dbReference>
<comment type="similarity">
    <text evidence="8">Belongs to the APP family.</text>
</comment>
<feature type="disulfide bond" evidence="8">
    <location>
        <begin position="78"/>
        <end position="122"/>
    </location>
</feature>
<dbReference type="GO" id="GO:0007409">
    <property type="term" value="P:axonogenesis"/>
    <property type="evidence" value="ECO:0007669"/>
    <property type="project" value="TreeGrafter"/>
</dbReference>
<dbReference type="GO" id="GO:0007417">
    <property type="term" value="P:central nervous system development"/>
    <property type="evidence" value="ECO:0007669"/>
    <property type="project" value="TreeGrafter"/>
</dbReference>
<evidence type="ECO:0000256" key="2">
    <source>
        <dbReference type="ARBA" id="ARBA00022692"/>
    </source>
</evidence>
<evidence type="ECO:0000313" key="14">
    <source>
        <dbReference type="Proteomes" id="UP000677054"/>
    </source>
</evidence>
<feature type="disulfide bond" evidence="8">
    <location>
        <begin position="138"/>
        <end position="192"/>
    </location>
</feature>
<dbReference type="EMBL" id="CAJPEV010001713">
    <property type="protein sequence ID" value="CAG0893974.1"/>
    <property type="molecule type" value="Genomic_DNA"/>
</dbReference>
<protein>
    <recommendedName>
        <fullName evidence="15">Amyloid-beta-like protein</fullName>
    </recommendedName>
</protein>
<evidence type="ECO:0008006" key="15">
    <source>
        <dbReference type="Google" id="ProtNLM"/>
    </source>
</evidence>
<dbReference type="OrthoDB" id="6147836at2759"/>
<dbReference type="PRINTS" id="PR00203">
    <property type="entry name" value="AMYLOIDA4"/>
</dbReference>
<dbReference type="EMBL" id="LR901230">
    <property type="protein sequence ID" value="CAD7248111.1"/>
    <property type="molecule type" value="Genomic_DNA"/>
</dbReference>
<dbReference type="SMART" id="SM00006">
    <property type="entry name" value="A4_EXTRA"/>
    <property type="match status" value="1"/>
</dbReference>
<comment type="caution">
    <text evidence="8">Lacks conserved residue(s) required for the propagation of feature annotation.</text>
</comment>
<dbReference type="Gene3D" id="1.20.120.770">
    <property type="entry name" value="Amyloid precursor protein, E2 domain"/>
    <property type="match status" value="1"/>
</dbReference>
<dbReference type="InterPro" id="IPR036669">
    <property type="entry name" value="Amyloid_Cu-bd_sf"/>
</dbReference>
<keyword evidence="14" id="KW-1185">Reference proteome</keyword>
<dbReference type="InterPro" id="IPR015849">
    <property type="entry name" value="Amyloid_glyco_heparin-bd"/>
</dbReference>
<feature type="region of interest" description="CuBD subdomain" evidence="8">
    <location>
        <begin position="136"/>
        <end position="194"/>
    </location>
</feature>
<accession>A0A7R8XCQ3</accession>
<feature type="disulfide bond" evidence="8">
    <location>
        <begin position="149"/>
        <end position="179"/>
    </location>
</feature>
<dbReference type="InterPro" id="IPR024329">
    <property type="entry name" value="Amyloid_glyco_E2_domain"/>
</dbReference>
<feature type="disulfide bond" evidence="8">
    <location>
        <begin position="163"/>
        <end position="191"/>
    </location>
</feature>
<evidence type="ECO:0000256" key="7">
    <source>
        <dbReference type="ARBA" id="ARBA00023180"/>
    </source>
</evidence>
<name>A0A7R8XCQ3_9CRUS</name>
<dbReference type="SUPFAM" id="SSF109843">
    <property type="entry name" value="CAPPD, an extracellular domain of amyloid beta A4 protein"/>
    <property type="match status" value="1"/>
</dbReference>
<dbReference type="InterPro" id="IPR036454">
    <property type="entry name" value="Amyloid_glyco_heparin-bd_sf"/>
</dbReference>
<dbReference type="PANTHER" id="PTHR23103:SF15">
    <property type="entry name" value="AMYLOID-BETA-LIKE PROTEIN"/>
    <property type="match status" value="1"/>
</dbReference>
<dbReference type="AlphaFoldDB" id="A0A7R8XCQ3"/>
<evidence type="ECO:0000256" key="3">
    <source>
        <dbReference type="ARBA" id="ARBA00022729"/>
    </source>
</evidence>
<organism evidence="13">
    <name type="scientific">Darwinula stevensoni</name>
    <dbReference type="NCBI Taxonomy" id="69355"/>
    <lineage>
        <taxon>Eukaryota</taxon>
        <taxon>Metazoa</taxon>
        <taxon>Ecdysozoa</taxon>
        <taxon>Arthropoda</taxon>
        <taxon>Crustacea</taxon>
        <taxon>Oligostraca</taxon>
        <taxon>Ostracoda</taxon>
        <taxon>Podocopa</taxon>
        <taxon>Podocopida</taxon>
        <taxon>Darwinulocopina</taxon>
        <taxon>Darwinuloidea</taxon>
        <taxon>Darwinulidae</taxon>
        <taxon>Darwinula</taxon>
    </lineage>
</organism>
<feature type="domain" description="E1" evidence="11">
    <location>
        <begin position="31"/>
        <end position="194"/>
    </location>
</feature>
<dbReference type="InterPro" id="IPR011178">
    <property type="entry name" value="Amyloid_glyco_Cu-bd"/>
</dbReference>
<feature type="compositionally biased region" description="Basic and acidic residues" evidence="9">
    <location>
        <begin position="493"/>
        <end position="515"/>
    </location>
</feature>
<evidence type="ECO:0000256" key="10">
    <source>
        <dbReference type="SAM" id="Phobius"/>
    </source>
</evidence>
<dbReference type="PROSITE" id="PS51869">
    <property type="entry name" value="APP_E1"/>
    <property type="match status" value="1"/>
</dbReference>
<dbReference type="PROSITE" id="PS00319">
    <property type="entry name" value="APP_CUBD"/>
    <property type="match status" value="1"/>
</dbReference>
<evidence type="ECO:0000259" key="12">
    <source>
        <dbReference type="PROSITE" id="PS51870"/>
    </source>
</evidence>
<feature type="region of interest" description="GFLD subdomain" evidence="8">
    <location>
        <begin position="31"/>
        <end position="128"/>
    </location>
</feature>
<dbReference type="Pfam" id="PF02177">
    <property type="entry name" value="APP_N"/>
    <property type="match status" value="1"/>
</dbReference>
<evidence type="ECO:0000256" key="8">
    <source>
        <dbReference type="PROSITE-ProRule" id="PRU01217"/>
    </source>
</evidence>
<dbReference type="GO" id="GO:0016020">
    <property type="term" value="C:membrane"/>
    <property type="evidence" value="ECO:0007669"/>
    <property type="project" value="UniProtKB-SubCell"/>
</dbReference>
<keyword evidence="4 10" id="KW-1133">Transmembrane helix</keyword>
<feature type="domain" description="E2" evidence="12">
    <location>
        <begin position="232"/>
        <end position="430"/>
    </location>
</feature>
<dbReference type="Proteomes" id="UP000677054">
    <property type="component" value="Unassembled WGS sequence"/>
</dbReference>
<feature type="transmembrane region" description="Helical" evidence="10">
    <location>
        <begin position="590"/>
        <end position="612"/>
    </location>
</feature>
<reference evidence="13" key="1">
    <citation type="submission" date="2020-11" db="EMBL/GenBank/DDBJ databases">
        <authorList>
            <person name="Tran Van P."/>
        </authorList>
    </citation>
    <scope>NUCLEOTIDE SEQUENCE</scope>
</reference>
<evidence type="ECO:0000313" key="13">
    <source>
        <dbReference type="EMBL" id="CAD7248111.1"/>
    </source>
</evidence>
<proteinExistence type="inferred from homology"/>
<evidence type="ECO:0000259" key="11">
    <source>
        <dbReference type="PROSITE" id="PS51869"/>
    </source>
</evidence>
<dbReference type="GO" id="GO:0043025">
    <property type="term" value="C:neuronal cell body"/>
    <property type="evidence" value="ECO:0007669"/>
    <property type="project" value="TreeGrafter"/>
</dbReference>
<evidence type="ECO:0000256" key="6">
    <source>
        <dbReference type="ARBA" id="ARBA00023157"/>
    </source>
</evidence>
<evidence type="ECO:0000256" key="9">
    <source>
        <dbReference type="SAM" id="MobiDB-lite"/>
    </source>
</evidence>
<dbReference type="PROSITE" id="PS51870">
    <property type="entry name" value="APP_E2"/>
    <property type="match status" value="1"/>
</dbReference>
<evidence type="ECO:0000256" key="5">
    <source>
        <dbReference type="ARBA" id="ARBA00023136"/>
    </source>
</evidence>
<dbReference type="SUPFAM" id="SSF56491">
    <property type="entry name" value="A heparin-binding domain"/>
    <property type="match status" value="1"/>
</dbReference>
<keyword evidence="2 10" id="KW-0812">Transmembrane</keyword>
<dbReference type="InterPro" id="IPR019744">
    <property type="entry name" value="APP_CUBD_CS"/>
</dbReference>
<keyword evidence="3" id="KW-0732">Signal</keyword>